<protein>
    <recommendedName>
        <fullName evidence="4">Ribosomal eL28/Mak16 domain-containing protein</fullName>
    </recommendedName>
</protein>
<gene>
    <name evidence="5" type="ORF">Agub_g7714</name>
</gene>
<dbReference type="InterPro" id="IPR029004">
    <property type="entry name" value="Ribosomal_eL28/Mak16"/>
</dbReference>
<dbReference type="FunFam" id="3.30.390.110:FF:000002">
    <property type="entry name" value="60S ribosomal protein L28"/>
    <property type="match status" value="1"/>
</dbReference>
<dbReference type="GO" id="GO:0006412">
    <property type="term" value="P:translation"/>
    <property type="evidence" value="ECO:0007669"/>
    <property type="project" value="InterPro"/>
</dbReference>
<accession>A0AAD3DQG8</accession>
<keyword evidence="6" id="KW-1185">Reference proteome</keyword>
<sequence>MSSQLVWELVKQHNCFIRKAAKGIVFSAEPSNLYNKHSYKYSGLANVKSVGVAADGEAVKLTVGRVKTAQQPKKATHSVTMKKDARAVLKAVGKQVASFRPDLKAAALARAAAVHKSIRVKKAKKQA</sequence>
<dbReference type="GO" id="GO:0005840">
    <property type="term" value="C:ribosome"/>
    <property type="evidence" value="ECO:0007669"/>
    <property type="project" value="UniProtKB-KW"/>
</dbReference>
<dbReference type="Proteomes" id="UP001054857">
    <property type="component" value="Unassembled WGS sequence"/>
</dbReference>
<dbReference type="GO" id="GO:0003735">
    <property type="term" value="F:structural constituent of ribosome"/>
    <property type="evidence" value="ECO:0007669"/>
    <property type="project" value="InterPro"/>
</dbReference>
<dbReference type="AlphaFoldDB" id="A0AAD3DQG8"/>
<evidence type="ECO:0000313" key="6">
    <source>
        <dbReference type="Proteomes" id="UP001054857"/>
    </source>
</evidence>
<evidence type="ECO:0000256" key="1">
    <source>
        <dbReference type="ARBA" id="ARBA00007926"/>
    </source>
</evidence>
<name>A0AAD3DQG8_9CHLO</name>
<comment type="similarity">
    <text evidence="1">Belongs to the eukaryotic ribosomal protein eL28 family.</text>
</comment>
<proteinExistence type="inferred from homology"/>
<feature type="domain" description="Ribosomal eL28/Mak16" evidence="4">
    <location>
        <begin position="5"/>
        <end position="117"/>
    </location>
</feature>
<dbReference type="InterPro" id="IPR002672">
    <property type="entry name" value="Ribosomal_eL28"/>
</dbReference>
<dbReference type="GO" id="GO:1990904">
    <property type="term" value="C:ribonucleoprotein complex"/>
    <property type="evidence" value="ECO:0007669"/>
    <property type="project" value="UniProtKB-KW"/>
</dbReference>
<evidence type="ECO:0000256" key="3">
    <source>
        <dbReference type="ARBA" id="ARBA00023274"/>
    </source>
</evidence>
<evidence type="ECO:0000259" key="4">
    <source>
        <dbReference type="Pfam" id="PF01778"/>
    </source>
</evidence>
<evidence type="ECO:0000256" key="2">
    <source>
        <dbReference type="ARBA" id="ARBA00022980"/>
    </source>
</evidence>
<dbReference type="EMBL" id="BMAR01000013">
    <property type="protein sequence ID" value="GFR46185.1"/>
    <property type="molecule type" value="Genomic_DNA"/>
</dbReference>
<evidence type="ECO:0000313" key="5">
    <source>
        <dbReference type="EMBL" id="GFR46185.1"/>
    </source>
</evidence>
<dbReference type="Pfam" id="PF01778">
    <property type="entry name" value="Ribosomal_L28e"/>
    <property type="match status" value="1"/>
</dbReference>
<dbReference type="Gene3D" id="3.30.390.110">
    <property type="match status" value="1"/>
</dbReference>
<dbReference type="PANTHER" id="PTHR10544">
    <property type="entry name" value="60S RIBOSOMAL PROTEIN L28"/>
    <property type="match status" value="1"/>
</dbReference>
<comment type="caution">
    <text evidence="5">The sequence shown here is derived from an EMBL/GenBank/DDBJ whole genome shotgun (WGS) entry which is preliminary data.</text>
</comment>
<keyword evidence="3" id="KW-0687">Ribonucleoprotein</keyword>
<organism evidence="5 6">
    <name type="scientific">Astrephomene gubernaculifera</name>
    <dbReference type="NCBI Taxonomy" id="47775"/>
    <lineage>
        <taxon>Eukaryota</taxon>
        <taxon>Viridiplantae</taxon>
        <taxon>Chlorophyta</taxon>
        <taxon>core chlorophytes</taxon>
        <taxon>Chlorophyceae</taxon>
        <taxon>CS clade</taxon>
        <taxon>Chlamydomonadales</taxon>
        <taxon>Astrephomenaceae</taxon>
        <taxon>Astrephomene</taxon>
    </lineage>
</organism>
<keyword evidence="2" id="KW-0689">Ribosomal protein</keyword>
<reference evidence="5 6" key="1">
    <citation type="journal article" date="2021" name="Sci. Rep.">
        <title>Genome sequencing of the multicellular alga Astrephomene provides insights into convergent evolution of germ-soma differentiation.</title>
        <authorList>
            <person name="Yamashita S."/>
            <person name="Yamamoto K."/>
            <person name="Matsuzaki R."/>
            <person name="Suzuki S."/>
            <person name="Yamaguchi H."/>
            <person name="Hirooka S."/>
            <person name="Minakuchi Y."/>
            <person name="Miyagishima S."/>
            <person name="Kawachi M."/>
            <person name="Toyoda A."/>
            <person name="Nozaki H."/>
        </authorList>
    </citation>
    <scope>NUCLEOTIDE SEQUENCE [LARGE SCALE GENOMIC DNA]</scope>
    <source>
        <strain evidence="5 6">NIES-4017</strain>
    </source>
</reference>